<evidence type="ECO:0000256" key="2">
    <source>
        <dbReference type="ARBA" id="ARBA00022723"/>
    </source>
</evidence>
<keyword evidence="7" id="KW-1185">Reference proteome</keyword>
<feature type="binding site" evidence="5">
    <location>
        <position position="67"/>
    </location>
    <ligand>
        <name>Mg(2+)</name>
        <dbReference type="ChEBI" id="CHEBI:18420"/>
        <label>1</label>
        <note>catalytic</note>
    </ligand>
</feature>
<comment type="cofactor">
    <cofactor evidence="1 5">
        <name>Mg(2+)</name>
        <dbReference type="ChEBI" id="CHEBI:18420"/>
    </cofactor>
</comment>
<keyword evidence="2 5" id="KW-0479">Metal-binding</keyword>
<feature type="binding site" evidence="5">
    <location>
        <position position="214"/>
    </location>
    <ligand>
        <name>Mg(2+)</name>
        <dbReference type="ChEBI" id="CHEBI:18420"/>
        <label>1</label>
        <note>catalytic</note>
    </ligand>
</feature>
<dbReference type="GO" id="GO:0006020">
    <property type="term" value="P:inositol metabolic process"/>
    <property type="evidence" value="ECO:0007669"/>
    <property type="project" value="TreeGrafter"/>
</dbReference>
<dbReference type="FunFam" id="3.40.190.80:FF:000020">
    <property type="entry name" value="Fructose-1,6-bisphosphatase/inositol-1-monophosphatase"/>
    <property type="match status" value="1"/>
</dbReference>
<protein>
    <submittedName>
        <fullName evidence="6">Putative inositol monophosphatase family protein</fullName>
    </submittedName>
</protein>
<keyword evidence="3" id="KW-0378">Hydrolase</keyword>
<evidence type="ECO:0000313" key="6">
    <source>
        <dbReference type="EMBL" id="TVP41430.1"/>
    </source>
</evidence>
<dbReference type="GO" id="GO:0007165">
    <property type="term" value="P:signal transduction"/>
    <property type="evidence" value="ECO:0007669"/>
    <property type="project" value="TreeGrafter"/>
</dbReference>
<dbReference type="Proteomes" id="UP000315289">
    <property type="component" value="Unassembled WGS sequence"/>
</dbReference>
<dbReference type="EMBL" id="VOAH01000003">
    <property type="protein sequence ID" value="TVP41430.1"/>
    <property type="molecule type" value="Genomic_DNA"/>
</dbReference>
<dbReference type="PRINTS" id="PR00377">
    <property type="entry name" value="IMPHPHTASES"/>
</dbReference>
<dbReference type="GO" id="GO:0008934">
    <property type="term" value="F:inositol monophosphate 1-phosphatase activity"/>
    <property type="evidence" value="ECO:0007669"/>
    <property type="project" value="TreeGrafter"/>
</dbReference>
<dbReference type="PANTHER" id="PTHR20854">
    <property type="entry name" value="INOSITOL MONOPHOSPHATASE"/>
    <property type="match status" value="1"/>
</dbReference>
<evidence type="ECO:0000256" key="5">
    <source>
        <dbReference type="PIRSR" id="PIRSR600760-2"/>
    </source>
</evidence>
<reference evidence="6 7" key="1">
    <citation type="journal article" date="2019" name="Front. Microbiol.">
        <title>Ammonia Oxidation by the Arctic Terrestrial Thaumarchaeote Candidatus Nitrosocosmicus arcticus Is Stimulated by Increasing Temperatures.</title>
        <authorList>
            <person name="Alves R.J.E."/>
            <person name="Kerou M."/>
            <person name="Zappe A."/>
            <person name="Bittner R."/>
            <person name="Abby S.S."/>
            <person name="Schmidt H.A."/>
            <person name="Pfeifer K."/>
            <person name="Schleper C."/>
        </authorList>
    </citation>
    <scope>NUCLEOTIDE SEQUENCE [LARGE SCALE GENOMIC DNA]</scope>
    <source>
        <strain evidence="6 7">Kfb</strain>
    </source>
</reference>
<dbReference type="AlphaFoldDB" id="A0A557SXU4"/>
<feature type="binding site" evidence="5">
    <location>
        <position position="86"/>
    </location>
    <ligand>
        <name>Mg(2+)</name>
        <dbReference type="ChEBI" id="CHEBI:18420"/>
        <label>1</label>
        <note>catalytic</note>
    </ligand>
</feature>
<dbReference type="Pfam" id="PF00459">
    <property type="entry name" value="Inositol_P"/>
    <property type="match status" value="1"/>
</dbReference>
<dbReference type="SUPFAM" id="SSF56655">
    <property type="entry name" value="Carbohydrate phosphatase"/>
    <property type="match status" value="1"/>
</dbReference>
<dbReference type="PANTHER" id="PTHR20854:SF4">
    <property type="entry name" value="INOSITOL-1-MONOPHOSPHATASE-RELATED"/>
    <property type="match status" value="1"/>
</dbReference>
<evidence type="ECO:0000256" key="4">
    <source>
        <dbReference type="ARBA" id="ARBA00022842"/>
    </source>
</evidence>
<evidence type="ECO:0000256" key="3">
    <source>
        <dbReference type="ARBA" id="ARBA00022801"/>
    </source>
</evidence>
<feature type="binding site" evidence="5">
    <location>
        <position position="83"/>
    </location>
    <ligand>
        <name>Mg(2+)</name>
        <dbReference type="ChEBI" id="CHEBI:18420"/>
        <label>1</label>
        <note>catalytic</note>
    </ligand>
</feature>
<dbReference type="RefSeq" id="WP_261377757.1">
    <property type="nucleotide sequence ID" value="NZ_ML675579.1"/>
</dbReference>
<dbReference type="InterPro" id="IPR000760">
    <property type="entry name" value="Inositol_monophosphatase-like"/>
</dbReference>
<organism evidence="6 7">
    <name type="scientific">Candidatus Nitrosocosmicus arcticus</name>
    <dbReference type="NCBI Taxonomy" id="2035267"/>
    <lineage>
        <taxon>Archaea</taxon>
        <taxon>Nitrososphaerota</taxon>
        <taxon>Nitrososphaeria</taxon>
        <taxon>Nitrososphaerales</taxon>
        <taxon>Nitrososphaeraceae</taxon>
        <taxon>Candidatus Nitrosocosmicus</taxon>
    </lineage>
</organism>
<sequence>MPILDILKECAVNVHKNTHDLIGTVEGREKFEMGAGGDVSTKIDLLAEKSVFEILKKNSFDPDVVGEECGFIEGKDNGLVVMDGVDGTTNANCGLPFYCCSLAYSPDTNLKSVTDAVVFNLVSGDLYHASLSKGSFMNEKKIQTAKEPSLSIKEMVIGLNISGLSEHHFLSISKLVSSISHVRHLGANALELCYFARGAIDAYIDIRDKIRAIDMAACYLIAKEAGGLIFDTSGKELNTDLSVNSRMSFIAVANIPMYDWIINLIR</sequence>
<proteinExistence type="predicted"/>
<accession>A0A557SXU4</accession>
<comment type="caution">
    <text evidence="6">The sequence shown here is derived from an EMBL/GenBank/DDBJ whole genome shotgun (WGS) entry which is preliminary data.</text>
</comment>
<evidence type="ECO:0000313" key="7">
    <source>
        <dbReference type="Proteomes" id="UP000315289"/>
    </source>
</evidence>
<dbReference type="GO" id="GO:0046872">
    <property type="term" value="F:metal ion binding"/>
    <property type="evidence" value="ECO:0007669"/>
    <property type="project" value="UniProtKB-KW"/>
</dbReference>
<gene>
    <name evidence="6" type="ORF">NARC_30144</name>
</gene>
<keyword evidence="4 5" id="KW-0460">Magnesium</keyword>
<name>A0A557SXU4_9ARCH</name>
<evidence type="ECO:0000256" key="1">
    <source>
        <dbReference type="ARBA" id="ARBA00001946"/>
    </source>
</evidence>
<dbReference type="Gene3D" id="3.40.190.80">
    <property type="match status" value="1"/>
</dbReference>
<dbReference type="Gene3D" id="3.30.540.10">
    <property type="entry name" value="Fructose-1,6-Bisphosphatase, subunit A, domain 1"/>
    <property type="match status" value="1"/>
</dbReference>